<reference evidence="2 3" key="1">
    <citation type="submission" date="2019-06" db="EMBL/GenBank/DDBJ databases">
        <authorList>
            <person name="Livingstone P."/>
            <person name="Whitworth D."/>
        </authorList>
    </citation>
    <scope>NUCLEOTIDE SEQUENCE [LARGE SCALE GENOMIC DNA]</scope>
    <source>
        <strain evidence="2 3">AM401</strain>
    </source>
</reference>
<accession>A0A540WUG1</accession>
<feature type="signal peptide" evidence="1">
    <location>
        <begin position="1"/>
        <end position="19"/>
    </location>
</feature>
<dbReference type="AlphaFoldDB" id="A0A540WUG1"/>
<sequence>MSSKLVFAVVTLLSMSAFAEEDLKPAQEEAKASFEEATAEALKAANEKCGTKLAVKTDFQNFKPEDWSGTSFSSYCEAAINGVTSLCERPAYKKSIAKKVTSLSCLFAGVKPADKKDDSVNGATQANISLEKGTLTYRMGKDHTNIEDNTKAVLEKALN</sequence>
<dbReference type="Proteomes" id="UP000315369">
    <property type="component" value="Unassembled WGS sequence"/>
</dbReference>
<name>A0A540WUG1_9BACT</name>
<dbReference type="RefSeq" id="WP_141645614.1">
    <property type="nucleotide sequence ID" value="NZ_VIFM01000130.1"/>
</dbReference>
<feature type="chain" id="PRO_5021886433" description="Lipoprotein" evidence="1">
    <location>
        <begin position="20"/>
        <end position="159"/>
    </location>
</feature>
<keyword evidence="3" id="KW-1185">Reference proteome</keyword>
<proteinExistence type="predicted"/>
<gene>
    <name evidence="2" type="ORF">FJV41_27915</name>
</gene>
<protein>
    <recommendedName>
        <fullName evidence="4">Lipoprotein</fullName>
    </recommendedName>
</protein>
<evidence type="ECO:0000313" key="3">
    <source>
        <dbReference type="Proteomes" id="UP000315369"/>
    </source>
</evidence>
<dbReference type="EMBL" id="VIFM01000130">
    <property type="protein sequence ID" value="TQF12643.1"/>
    <property type="molecule type" value="Genomic_DNA"/>
</dbReference>
<evidence type="ECO:0008006" key="4">
    <source>
        <dbReference type="Google" id="ProtNLM"/>
    </source>
</evidence>
<evidence type="ECO:0000313" key="2">
    <source>
        <dbReference type="EMBL" id="TQF12643.1"/>
    </source>
</evidence>
<comment type="caution">
    <text evidence="2">The sequence shown here is derived from an EMBL/GenBank/DDBJ whole genome shotgun (WGS) entry which is preliminary data.</text>
</comment>
<keyword evidence="1" id="KW-0732">Signal</keyword>
<evidence type="ECO:0000256" key="1">
    <source>
        <dbReference type="SAM" id="SignalP"/>
    </source>
</evidence>
<organism evidence="2 3">
    <name type="scientific">Myxococcus llanfairpwllgwyngyllgogerychwyrndrobwllllantysiliogogogochensis</name>
    <dbReference type="NCBI Taxonomy" id="2590453"/>
    <lineage>
        <taxon>Bacteria</taxon>
        <taxon>Pseudomonadati</taxon>
        <taxon>Myxococcota</taxon>
        <taxon>Myxococcia</taxon>
        <taxon>Myxococcales</taxon>
        <taxon>Cystobacterineae</taxon>
        <taxon>Myxococcaceae</taxon>
        <taxon>Myxococcus</taxon>
    </lineage>
</organism>
<dbReference type="OrthoDB" id="5381977at2"/>